<reference evidence="1" key="2">
    <citation type="submission" date="2023-01" db="EMBL/GenBank/DDBJ databases">
        <authorList>
            <person name="Petersen C."/>
        </authorList>
    </citation>
    <scope>NUCLEOTIDE SEQUENCE</scope>
    <source>
        <strain evidence="1">IBT 17514</strain>
    </source>
</reference>
<comment type="caution">
    <text evidence="1">The sequence shown here is derived from an EMBL/GenBank/DDBJ whole genome shotgun (WGS) entry which is preliminary data.</text>
</comment>
<protein>
    <submittedName>
        <fullName evidence="1">Uncharacterized protein</fullName>
    </submittedName>
</protein>
<sequence>MAILEKHEVVIPNAARDELVARANLEESKYKGAVRARDMLRATTKKKDQDIQMLKEKNTNLKAQSEMDQQMINSFSR</sequence>
<evidence type="ECO:0000313" key="1">
    <source>
        <dbReference type="EMBL" id="KAJ5716246.1"/>
    </source>
</evidence>
<proteinExistence type="predicted"/>
<name>A0AAD6MTI8_9EURO</name>
<organism evidence="1 2">
    <name type="scientific">Penicillium malachiteum</name>
    <dbReference type="NCBI Taxonomy" id="1324776"/>
    <lineage>
        <taxon>Eukaryota</taxon>
        <taxon>Fungi</taxon>
        <taxon>Dikarya</taxon>
        <taxon>Ascomycota</taxon>
        <taxon>Pezizomycotina</taxon>
        <taxon>Eurotiomycetes</taxon>
        <taxon>Eurotiomycetidae</taxon>
        <taxon>Eurotiales</taxon>
        <taxon>Aspergillaceae</taxon>
        <taxon>Penicillium</taxon>
    </lineage>
</organism>
<dbReference type="AlphaFoldDB" id="A0AAD6MTI8"/>
<reference evidence="1" key="1">
    <citation type="journal article" date="2023" name="IMA Fungus">
        <title>Comparative genomic study of the Penicillium genus elucidates a diverse pangenome and 15 lateral gene transfer events.</title>
        <authorList>
            <person name="Petersen C."/>
            <person name="Sorensen T."/>
            <person name="Nielsen M.R."/>
            <person name="Sondergaard T.E."/>
            <person name="Sorensen J.L."/>
            <person name="Fitzpatrick D.A."/>
            <person name="Frisvad J.C."/>
            <person name="Nielsen K.L."/>
        </authorList>
    </citation>
    <scope>NUCLEOTIDE SEQUENCE</scope>
    <source>
        <strain evidence="1">IBT 17514</strain>
    </source>
</reference>
<gene>
    <name evidence="1" type="ORF">N7493_008157</name>
</gene>
<evidence type="ECO:0000313" key="2">
    <source>
        <dbReference type="Proteomes" id="UP001215712"/>
    </source>
</evidence>
<keyword evidence="2" id="KW-1185">Reference proteome</keyword>
<dbReference type="EMBL" id="JAQJAN010000012">
    <property type="protein sequence ID" value="KAJ5716246.1"/>
    <property type="molecule type" value="Genomic_DNA"/>
</dbReference>
<accession>A0AAD6MTI8</accession>
<dbReference type="Proteomes" id="UP001215712">
    <property type="component" value="Unassembled WGS sequence"/>
</dbReference>